<comment type="caution">
    <text evidence="9">The sequence shown here is derived from an EMBL/GenBank/DDBJ whole genome shotgun (WGS) entry which is preliminary data.</text>
</comment>
<dbReference type="InterPro" id="IPR014065">
    <property type="entry name" value="tRNA_adenylyltransferase"/>
</dbReference>
<keyword evidence="6" id="KW-0547">Nucleotide-binding</keyword>
<name>A0ABS9DFK5_9ACTN</name>
<dbReference type="InterPro" id="IPR006674">
    <property type="entry name" value="HD_domain"/>
</dbReference>
<dbReference type="InterPro" id="IPR050264">
    <property type="entry name" value="Bact_CCA-adding_enz_type3_sf"/>
</dbReference>
<evidence type="ECO:0000259" key="8">
    <source>
        <dbReference type="PROSITE" id="PS51831"/>
    </source>
</evidence>
<dbReference type="Gene3D" id="3.30.460.10">
    <property type="entry name" value="Beta Polymerase, domain 2"/>
    <property type="match status" value="1"/>
</dbReference>
<dbReference type="InterPro" id="IPR032828">
    <property type="entry name" value="PolyA_RNA-bd"/>
</dbReference>
<gene>
    <name evidence="9" type="ORF">L1892_00310</name>
</gene>
<dbReference type="CDD" id="cd05398">
    <property type="entry name" value="NT_ClassII-CCAase"/>
    <property type="match status" value="1"/>
</dbReference>
<dbReference type="Pfam" id="PF01743">
    <property type="entry name" value="PolyA_pol"/>
    <property type="match status" value="1"/>
</dbReference>
<evidence type="ECO:0000256" key="2">
    <source>
        <dbReference type="ARBA" id="ARBA00022679"/>
    </source>
</evidence>
<evidence type="ECO:0000256" key="4">
    <source>
        <dbReference type="ARBA" id="ARBA00022695"/>
    </source>
</evidence>
<dbReference type="GO" id="GO:0004810">
    <property type="term" value="F:CCA tRNA nucleotidyltransferase activity"/>
    <property type="evidence" value="ECO:0007669"/>
    <property type="project" value="UniProtKB-EC"/>
</dbReference>
<dbReference type="InterPro" id="IPR003607">
    <property type="entry name" value="HD/PDEase_dom"/>
</dbReference>
<dbReference type="CDD" id="cd00077">
    <property type="entry name" value="HDc"/>
    <property type="match status" value="1"/>
</dbReference>
<keyword evidence="4 9" id="KW-0548">Nucleotidyltransferase</keyword>
<dbReference type="NCBIfam" id="TIGR00277">
    <property type="entry name" value="HDIG"/>
    <property type="match status" value="1"/>
</dbReference>
<sequence>MTDPDRRTRLLAGAAVSLQTFSDVLVPLGTLFADAGHELYLVGGSVRDAVLGRLAGDLDFTTDARPEQVTALLAGWADAQWDTGIEFGTVSARKGDATIEITTYRADSYDRVSRNPQVVFGDSLRGDLVRRDFTINAMAVRIGADGPAEFVDPLDGMTALLAGVIDTPATPQESFNDDPLRMLRAVRFVSQLGFRVAPRVFEAISDMSEQIERITAERVRAELDKLILGEHPLEAIDVMVDAGLAARVLPEVPGMKLTIDEHHQHKDVYQHSLTVLKQAVDLEDGDPDLILRWAALLHDIGKPATRRHEPGGGVSFHHHEVVGAKMVRRRMRALKYPKAVVDDVSQLVFLHLRFHGYGDGAWTDSAVRRYVTDAGPLLDRLHKLVRADCTTRNKRRARRLQENYDHLEHRIADLQAAEDLERVRPDIDGNAIMQLLGLPPGPKVGQAWRYLKELRLDRGPLTREEAEEALREWWASQG</sequence>
<feature type="domain" description="HD" evidence="8">
    <location>
        <begin position="268"/>
        <end position="384"/>
    </location>
</feature>
<dbReference type="SUPFAM" id="SSF81301">
    <property type="entry name" value="Nucleotidyltransferase"/>
    <property type="match status" value="1"/>
</dbReference>
<keyword evidence="10" id="KW-1185">Reference proteome</keyword>
<dbReference type="Pfam" id="PF12627">
    <property type="entry name" value="PolyA_pol_RNAbd"/>
    <property type="match status" value="1"/>
</dbReference>
<reference evidence="9" key="1">
    <citation type="submission" date="2022-01" db="EMBL/GenBank/DDBJ databases">
        <title>Gordonia xiamenensis sp. nov., isolated from surface seawater in Xiamen.</title>
        <authorList>
            <person name="He Y.F."/>
        </authorList>
    </citation>
    <scope>NUCLEOTIDE SEQUENCE</scope>
    <source>
        <strain evidence="9">GW1C4-4</strain>
    </source>
</reference>
<dbReference type="InterPro" id="IPR002646">
    <property type="entry name" value="PolA_pol_head_dom"/>
</dbReference>
<keyword evidence="5" id="KW-0479">Metal-binding</keyword>
<dbReference type="EC" id="2.7.7.72" evidence="9"/>
<dbReference type="Gene3D" id="1.10.3090.10">
    <property type="entry name" value="cca-adding enzyme, domain 2"/>
    <property type="match status" value="1"/>
</dbReference>
<dbReference type="SUPFAM" id="SSF81891">
    <property type="entry name" value="Poly A polymerase C-terminal region-like"/>
    <property type="match status" value="1"/>
</dbReference>
<protein>
    <submittedName>
        <fullName evidence="9">CCA tRNA nucleotidyltransferase</fullName>
        <ecNumber evidence="9">2.7.7.72</ecNumber>
    </submittedName>
</protein>
<keyword evidence="3" id="KW-0819">tRNA processing</keyword>
<dbReference type="PANTHER" id="PTHR46173:SF1">
    <property type="entry name" value="CCA TRNA NUCLEOTIDYLTRANSFERASE 1, MITOCHONDRIAL"/>
    <property type="match status" value="1"/>
</dbReference>
<keyword evidence="2 9" id="KW-0808">Transferase</keyword>
<dbReference type="RefSeq" id="WP_235721461.1">
    <property type="nucleotide sequence ID" value="NZ_JAKGCU010000001.1"/>
</dbReference>
<dbReference type="InterPro" id="IPR006675">
    <property type="entry name" value="HDIG_dom"/>
</dbReference>
<organism evidence="9 10">
    <name type="scientific">Gordonia tangerina</name>
    <dbReference type="NCBI Taxonomy" id="2911060"/>
    <lineage>
        <taxon>Bacteria</taxon>
        <taxon>Bacillati</taxon>
        <taxon>Actinomycetota</taxon>
        <taxon>Actinomycetes</taxon>
        <taxon>Mycobacteriales</taxon>
        <taxon>Gordoniaceae</taxon>
        <taxon>Gordonia</taxon>
    </lineage>
</organism>
<evidence type="ECO:0000256" key="6">
    <source>
        <dbReference type="ARBA" id="ARBA00022741"/>
    </source>
</evidence>
<evidence type="ECO:0000256" key="1">
    <source>
        <dbReference type="ARBA" id="ARBA00001946"/>
    </source>
</evidence>
<dbReference type="Pfam" id="PF01966">
    <property type="entry name" value="HD"/>
    <property type="match status" value="1"/>
</dbReference>
<evidence type="ECO:0000313" key="9">
    <source>
        <dbReference type="EMBL" id="MCF3936826.1"/>
    </source>
</evidence>
<evidence type="ECO:0000256" key="3">
    <source>
        <dbReference type="ARBA" id="ARBA00022694"/>
    </source>
</evidence>
<accession>A0ABS9DFK5</accession>
<evidence type="ECO:0000256" key="5">
    <source>
        <dbReference type="ARBA" id="ARBA00022723"/>
    </source>
</evidence>
<dbReference type="EMBL" id="JAKGCU010000001">
    <property type="protein sequence ID" value="MCF3936826.1"/>
    <property type="molecule type" value="Genomic_DNA"/>
</dbReference>
<comment type="cofactor">
    <cofactor evidence="1">
        <name>Mg(2+)</name>
        <dbReference type="ChEBI" id="CHEBI:18420"/>
    </cofactor>
</comment>
<proteinExistence type="predicted"/>
<dbReference type="Proteomes" id="UP001108089">
    <property type="component" value="Unassembled WGS sequence"/>
</dbReference>
<dbReference type="InterPro" id="IPR043519">
    <property type="entry name" value="NT_sf"/>
</dbReference>
<keyword evidence="7" id="KW-0460">Magnesium</keyword>
<dbReference type="PANTHER" id="PTHR46173">
    <property type="entry name" value="CCA TRNA NUCLEOTIDYLTRANSFERASE 1, MITOCHONDRIAL"/>
    <property type="match status" value="1"/>
</dbReference>
<evidence type="ECO:0000256" key="7">
    <source>
        <dbReference type="ARBA" id="ARBA00022842"/>
    </source>
</evidence>
<dbReference type="SMART" id="SM00471">
    <property type="entry name" value="HDc"/>
    <property type="match status" value="1"/>
</dbReference>
<dbReference type="NCBIfam" id="TIGR02692">
    <property type="entry name" value="tRNA_CCA_actino"/>
    <property type="match status" value="1"/>
</dbReference>
<evidence type="ECO:0000313" key="10">
    <source>
        <dbReference type="Proteomes" id="UP001108089"/>
    </source>
</evidence>
<dbReference type="PROSITE" id="PS51831">
    <property type="entry name" value="HD"/>
    <property type="match status" value="1"/>
</dbReference>